<evidence type="ECO:0000313" key="1">
    <source>
        <dbReference type="EMBL" id="TQE38894.1"/>
    </source>
</evidence>
<accession>A0A540QUP3</accession>
<sequence>MIDRGRCETAAVARDHGFRCVQQMQGQMHVHAPEMDPTVPLPGHFFRPLVAGCRAPPDGSLAVPCVFRSTPAGCPTAAPHAYPPSHLLKTFHFCNRTSADRSDLVADCGP</sequence>
<name>A0A540QUP3_9ACTN</name>
<dbReference type="EMBL" id="SPAZ01000038">
    <property type="protein sequence ID" value="TQE38894.1"/>
    <property type="molecule type" value="Genomic_DNA"/>
</dbReference>
<reference evidence="1 2" key="1">
    <citation type="submission" date="2019-03" db="EMBL/GenBank/DDBJ databases">
        <title>Comparative genomic analyses of the sweetpotato soil rot pathogen, Streptomyces ipomoeae.</title>
        <authorList>
            <person name="Ruschel Soares N."/>
            <person name="Badger J.H."/>
            <person name="Huguet-Tapia J.C."/>
            <person name="Clark C.A."/>
            <person name="Pettis G.S."/>
        </authorList>
    </citation>
    <scope>NUCLEOTIDE SEQUENCE [LARGE SCALE GENOMIC DNA]</scope>
    <source>
        <strain evidence="1 2">88-35</strain>
    </source>
</reference>
<dbReference type="Proteomes" id="UP000318720">
    <property type="component" value="Unassembled WGS sequence"/>
</dbReference>
<gene>
    <name evidence="1" type="ORF">Sipo8835_03680</name>
</gene>
<organism evidence="1 2">
    <name type="scientific">Streptomyces ipomoeae</name>
    <dbReference type="NCBI Taxonomy" id="103232"/>
    <lineage>
        <taxon>Bacteria</taxon>
        <taxon>Bacillati</taxon>
        <taxon>Actinomycetota</taxon>
        <taxon>Actinomycetes</taxon>
        <taxon>Kitasatosporales</taxon>
        <taxon>Streptomycetaceae</taxon>
        <taxon>Streptomyces</taxon>
    </lineage>
</organism>
<comment type="caution">
    <text evidence="1">The sequence shown here is derived from an EMBL/GenBank/DDBJ whole genome shotgun (WGS) entry which is preliminary data.</text>
</comment>
<proteinExistence type="predicted"/>
<dbReference type="AlphaFoldDB" id="A0A540QUP3"/>
<evidence type="ECO:0000313" key="2">
    <source>
        <dbReference type="Proteomes" id="UP000318720"/>
    </source>
</evidence>
<protein>
    <submittedName>
        <fullName evidence="1">Uncharacterized protein</fullName>
    </submittedName>
</protein>